<evidence type="ECO:0000313" key="2">
    <source>
        <dbReference type="Proteomes" id="UP000078348"/>
    </source>
</evidence>
<reference evidence="1 2" key="1">
    <citation type="submission" date="2016-05" db="EMBL/GenBank/DDBJ databases">
        <title>Nuclear genome of Blastocystis sp. subtype 1 NandII.</title>
        <authorList>
            <person name="Gentekaki E."/>
            <person name="Curtis B."/>
            <person name="Stairs C."/>
            <person name="Eme L."/>
            <person name="Herman E."/>
            <person name="Klimes V."/>
            <person name="Arias M.C."/>
            <person name="Elias M."/>
            <person name="Hilliou F."/>
            <person name="Klute M."/>
            <person name="Malik S.-B."/>
            <person name="Pightling A."/>
            <person name="Rachubinski R."/>
            <person name="Salas D."/>
            <person name="Schlacht A."/>
            <person name="Suga H."/>
            <person name="Archibald J."/>
            <person name="Ball S.G."/>
            <person name="Clark G."/>
            <person name="Dacks J."/>
            <person name="Van Der Giezen M."/>
            <person name="Tsaousis A."/>
            <person name="Roger A."/>
        </authorList>
    </citation>
    <scope>NUCLEOTIDE SEQUENCE [LARGE SCALE GENOMIC DNA]</scope>
    <source>
        <strain evidence="2">ATCC 50177 / NandII</strain>
    </source>
</reference>
<dbReference type="EMBL" id="LXWW01000305">
    <property type="protein sequence ID" value="OAO14001.1"/>
    <property type="molecule type" value="Genomic_DNA"/>
</dbReference>
<evidence type="ECO:0000313" key="1">
    <source>
        <dbReference type="EMBL" id="OAO14001.1"/>
    </source>
</evidence>
<comment type="caution">
    <text evidence="1">The sequence shown here is derived from an EMBL/GenBank/DDBJ whole genome shotgun (WGS) entry which is preliminary data.</text>
</comment>
<gene>
    <name evidence="1" type="ORF">AV274_4347</name>
</gene>
<protein>
    <submittedName>
        <fullName evidence="1">Uncharacterized protein</fullName>
    </submittedName>
</protein>
<proteinExistence type="predicted"/>
<organism evidence="1 2">
    <name type="scientific">Blastocystis sp. subtype 1 (strain ATCC 50177 / NandII)</name>
    <dbReference type="NCBI Taxonomy" id="478820"/>
    <lineage>
        <taxon>Eukaryota</taxon>
        <taxon>Sar</taxon>
        <taxon>Stramenopiles</taxon>
        <taxon>Bigyra</taxon>
        <taxon>Opalozoa</taxon>
        <taxon>Opalinata</taxon>
        <taxon>Blastocystidae</taxon>
        <taxon>Blastocystis</taxon>
    </lineage>
</organism>
<name>A0A196SCE6_BLAHN</name>
<keyword evidence="2" id="KW-1185">Reference proteome</keyword>
<dbReference type="AlphaFoldDB" id="A0A196SCE6"/>
<accession>A0A196SCE6</accession>
<dbReference type="Proteomes" id="UP000078348">
    <property type="component" value="Unassembled WGS sequence"/>
</dbReference>
<sequence>MMSVIICPSPVNIATGILIAKETLISDVSTSEPELVMKNLPKLVSIYSGGTDSKTFLNPEIITLENMPLLTDVTLPDKAFRWREKVTLNNLSTLDSIQLGSGAFCFAPGSEEENSTLIMRNLMRLTAIRAVSKKSSDTSCFVNVKRVTFENLPSLSTIVLPKCSFKSRTVLETKNISQRLSQFLNV</sequence>